<dbReference type="InterPro" id="IPR047680">
    <property type="entry name" value="MarP-like"/>
</dbReference>
<evidence type="ECO:0000256" key="12">
    <source>
        <dbReference type="SAM" id="MobiDB-lite"/>
    </source>
</evidence>
<proteinExistence type="inferred from homology"/>
<reference evidence="14 15" key="1">
    <citation type="submission" date="2020-12" db="EMBL/GenBank/DDBJ databases">
        <title>Genome public.</title>
        <authorList>
            <person name="Sun Q."/>
        </authorList>
    </citation>
    <scope>NUCLEOTIDE SEQUENCE [LARGE SCALE GENOMIC DNA]</scope>
    <source>
        <strain evidence="14 15">CCM 8864</strain>
    </source>
</reference>
<gene>
    <name evidence="14" type="ORF">JDV76_01305</name>
</gene>
<evidence type="ECO:0000256" key="6">
    <source>
        <dbReference type="ARBA" id="ARBA00022729"/>
    </source>
</evidence>
<dbReference type="GO" id="GO:0006508">
    <property type="term" value="P:proteolysis"/>
    <property type="evidence" value="ECO:0007669"/>
    <property type="project" value="UniProtKB-KW"/>
</dbReference>
<evidence type="ECO:0000256" key="3">
    <source>
        <dbReference type="ARBA" id="ARBA00008764"/>
    </source>
</evidence>
<keyword evidence="5 13" id="KW-0812">Transmembrane</keyword>
<accession>A0ABS0VS69</accession>
<dbReference type="PRINTS" id="PR00839">
    <property type="entry name" value="V8PROTEASE"/>
</dbReference>
<comment type="caution">
    <text evidence="14">The sequence shown here is derived from an EMBL/GenBank/DDBJ whole genome shotgun (WGS) entry which is preliminary data.</text>
</comment>
<dbReference type="EC" id="3.4.21.-" evidence="11"/>
<comment type="subcellular location">
    <subcellularLocation>
        <location evidence="1">Membrane</location>
        <topology evidence="1">Multi-pass membrane protein</topology>
    </subcellularLocation>
    <subcellularLocation>
        <location evidence="2">Secreted</location>
    </subcellularLocation>
</comment>
<protein>
    <recommendedName>
        <fullName evidence="11">Serine protease</fullName>
        <ecNumber evidence="11">3.4.21.-</ecNumber>
    </recommendedName>
</protein>
<evidence type="ECO:0000256" key="9">
    <source>
        <dbReference type="ARBA" id="ARBA00022989"/>
    </source>
</evidence>
<evidence type="ECO:0000256" key="10">
    <source>
        <dbReference type="ARBA" id="ARBA00023136"/>
    </source>
</evidence>
<keyword evidence="8 11" id="KW-0720">Serine protease</keyword>
<dbReference type="Gene3D" id="2.40.10.10">
    <property type="entry name" value="Trypsin-like serine proteases"/>
    <property type="match status" value="2"/>
</dbReference>
<keyword evidence="15" id="KW-1185">Reference proteome</keyword>
<dbReference type="GO" id="GO:0008233">
    <property type="term" value="F:peptidase activity"/>
    <property type="evidence" value="ECO:0007669"/>
    <property type="project" value="UniProtKB-KW"/>
</dbReference>
<dbReference type="InterPro" id="IPR003825">
    <property type="entry name" value="Colicin-V_CvpA"/>
</dbReference>
<dbReference type="InterPro" id="IPR009003">
    <property type="entry name" value="Peptidase_S1_PA"/>
</dbReference>
<evidence type="ECO:0000256" key="8">
    <source>
        <dbReference type="ARBA" id="ARBA00022825"/>
    </source>
</evidence>
<evidence type="ECO:0000256" key="11">
    <source>
        <dbReference type="RuleBase" id="RU004296"/>
    </source>
</evidence>
<evidence type="ECO:0000256" key="4">
    <source>
        <dbReference type="ARBA" id="ARBA00022670"/>
    </source>
</evidence>
<dbReference type="PANTHER" id="PTHR43019">
    <property type="entry name" value="SERINE ENDOPROTEASE DEGS"/>
    <property type="match status" value="1"/>
</dbReference>
<dbReference type="InterPro" id="IPR008256">
    <property type="entry name" value="Peptidase_S1B"/>
</dbReference>
<organism evidence="14 15">
    <name type="scientific">Corynebacterium marambiense</name>
    <dbReference type="NCBI Taxonomy" id="2765364"/>
    <lineage>
        <taxon>Bacteria</taxon>
        <taxon>Bacillati</taxon>
        <taxon>Actinomycetota</taxon>
        <taxon>Actinomycetes</taxon>
        <taxon>Mycobacteriales</taxon>
        <taxon>Corynebacteriaceae</taxon>
        <taxon>Corynebacterium</taxon>
    </lineage>
</organism>
<feature type="transmembrane region" description="Helical" evidence="13">
    <location>
        <begin position="68"/>
        <end position="89"/>
    </location>
</feature>
<dbReference type="PANTHER" id="PTHR43019:SF23">
    <property type="entry name" value="PROTEASE DO-LIKE 5, CHLOROPLASTIC"/>
    <property type="match status" value="1"/>
</dbReference>
<keyword evidence="6" id="KW-0732">Signal</keyword>
<comment type="similarity">
    <text evidence="3 11">Belongs to the peptidase S1B family.</text>
</comment>
<keyword evidence="7 11" id="KW-0378">Hydrolase</keyword>
<keyword evidence="4 11" id="KW-0645">Protease</keyword>
<dbReference type="Proteomes" id="UP000625574">
    <property type="component" value="Unassembled WGS sequence"/>
</dbReference>
<evidence type="ECO:0000313" key="14">
    <source>
        <dbReference type="EMBL" id="MBI8999621.1"/>
    </source>
</evidence>
<dbReference type="Pfam" id="PF02674">
    <property type="entry name" value="Colicin_V"/>
    <property type="match status" value="1"/>
</dbReference>
<feature type="transmembrane region" description="Helical" evidence="13">
    <location>
        <begin position="141"/>
        <end position="166"/>
    </location>
</feature>
<dbReference type="NCBIfam" id="NF033740">
    <property type="entry name" value="MarP_fam_protase"/>
    <property type="match status" value="1"/>
</dbReference>
<dbReference type="SUPFAM" id="SSF50494">
    <property type="entry name" value="Trypsin-like serine proteases"/>
    <property type="match status" value="1"/>
</dbReference>
<feature type="compositionally biased region" description="Polar residues" evidence="12">
    <location>
        <begin position="10"/>
        <end position="19"/>
    </location>
</feature>
<feature type="transmembrane region" description="Helical" evidence="13">
    <location>
        <begin position="44"/>
        <end position="62"/>
    </location>
</feature>
<evidence type="ECO:0000256" key="1">
    <source>
        <dbReference type="ARBA" id="ARBA00004141"/>
    </source>
</evidence>
<evidence type="ECO:0000256" key="13">
    <source>
        <dbReference type="SAM" id="Phobius"/>
    </source>
</evidence>
<evidence type="ECO:0000313" key="15">
    <source>
        <dbReference type="Proteomes" id="UP000625574"/>
    </source>
</evidence>
<keyword evidence="10 13" id="KW-0472">Membrane</keyword>
<feature type="transmembrane region" description="Helical" evidence="13">
    <location>
        <begin position="101"/>
        <end position="121"/>
    </location>
</feature>
<sequence>MRGCCRTGPFQESSGSQSRSIRRPPHGAQPNQGRTREVTESPQLVVDGILVIAVLLSLWGGWRQGAFASVLSTVGVLAGLICGAALAPVVMGYTDSTALRYLYALGTVLALVALGNLVGGVTGSALRESARFRHTLVIDSIIGAIFQAIATLIVTWLVASTLATGITGPIAKGIRNSIVLNIIDRSTPDTLDTLPDKISAMLNDTGLPPMISPFEGRVKHVDAPAPAVSDPALVADLQPSVIHVLGDAHQCRRRLMGSGFVAAPDLVITNAHVVAGTDAVLLDTALGVKEARVVFYDPAEDIAVLRAENLDLPPLRWASEPAVSGEETIVMGYPESGPFEAAPARIRERLTINGPDIYATGRVEREAYTVRGTIRQGNSGGPMVNNRGEVLGVVFGAATEDTDVGYALTADEVRGRIGDITRLTEPVDTRECVVR</sequence>
<dbReference type="EMBL" id="JAEIOT010000004">
    <property type="protein sequence ID" value="MBI8999621.1"/>
    <property type="molecule type" value="Genomic_DNA"/>
</dbReference>
<evidence type="ECO:0000256" key="2">
    <source>
        <dbReference type="ARBA" id="ARBA00004613"/>
    </source>
</evidence>
<evidence type="ECO:0000256" key="5">
    <source>
        <dbReference type="ARBA" id="ARBA00022692"/>
    </source>
</evidence>
<feature type="region of interest" description="Disordered" evidence="12">
    <location>
        <begin position="1"/>
        <end position="38"/>
    </location>
</feature>
<dbReference type="Pfam" id="PF13365">
    <property type="entry name" value="Trypsin_2"/>
    <property type="match status" value="1"/>
</dbReference>
<name>A0ABS0VS69_9CORY</name>
<evidence type="ECO:0000256" key="7">
    <source>
        <dbReference type="ARBA" id="ARBA00022801"/>
    </source>
</evidence>
<dbReference type="InterPro" id="IPR043504">
    <property type="entry name" value="Peptidase_S1_PA_chymotrypsin"/>
</dbReference>
<keyword evidence="9 13" id="KW-1133">Transmembrane helix</keyword>